<reference evidence="2 3" key="1">
    <citation type="journal article" date="2020" name="Genome Biol. Evol.">
        <title>A new high-quality draft genome assembly of the Chinese cordyceps Ophiocordyceps sinensis.</title>
        <authorList>
            <person name="Shu R."/>
            <person name="Zhang J."/>
            <person name="Meng Q."/>
            <person name="Zhang H."/>
            <person name="Zhou G."/>
            <person name="Li M."/>
            <person name="Wu P."/>
            <person name="Zhao Y."/>
            <person name="Chen C."/>
            <person name="Qin Q."/>
        </authorList>
    </citation>
    <scope>NUCLEOTIDE SEQUENCE [LARGE SCALE GENOMIC DNA]</scope>
    <source>
        <strain evidence="2 3">IOZ07</strain>
    </source>
</reference>
<keyword evidence="1" id="KW-0472">Membrane</keyword>
<feature type="transmembrane region" description="Helical" evidence="1">
    <location>
        <begin position="164"/>
        <end position="188"/>
    </location>
</feature>
<dbReference type="OrthoDB" id="5089392at2759"/>
<feature type="transmembrane region" description="Helical" evidence="1">
    <location>
        <begin position="253"/>
        <end position="272"/>
    </location>
</feature>
<comment type="caution">
    <text evidence="2">The sequence shown here is derived from an EMBL/GenBank/DDBJ whole genome shotgun (WGS) entry which is preliminary data.</text>
</comment>
<evidence type="ECO:0000313" key="3">
    <source>
        <dbReference type="Proteomes" id="UP000557566"/>
    </source>
</evidence>
<dbReference type="AlphaFoldDB" id="A0A8H4LRQ6"/>
<feature type="transmembrane region" description="Helical" evidence="1">
    <location>
        <begin position="87"/>
        <end position="115"/>
    </location>
</feature>
<evidence type="ECO:0000313" key="2">
    <source>
        <dbReference type="EMBL" id="KAF4504149.1"/>
    </source>
</evidence>
<dbReference type="Proteomes" id="UP000557566">
    <property type="component" value="Unassembled WGS sequence"/>
</dbReference>
<evidence type="ECO:0008006" key="4">
    <source>
        <dbReference type="Google" id="ProtNLM"/>
    </source>
</evidence>
<keyword evidence="3" id="KW-1185">Reference proteome</keyword>
<gene>
    <name evidence="2" type="ORF">G6O67_008760</name>
</gene>
<keyword evidence="1" id="KW-1133">Transmembrane helix</keyword>
<feature type="transmembrane region" description="Helical" evidence="1">
    <location>
        <begin position="208"/>
        <end position="232"/>
    </location>
</feature>
<evidence type="ECO:0000256" key="1">
    <source>
        <dbReference type="SAM" id="Phobius"/>
    </source>
</evidence>
<keyword evidence="1" id="KW-0812">Transmembrane</keyword>
<protein>
    <recommendedName>
        <fullName evidence="4">Integral membrane protein</fullName>
    </recommendedName>
</protein>
<name>A0A8H4LRQ6_9HYPO</name>
<feature type="transmembrane region" description="Helical" evidence="1">
    <location>
        <begin position="278"/>
        <end position="298"/>
    </location>
</feature>
<dbReference type="EMBL" id="JAAVMX010000012">
    <property type="protein sequence ID" value="KAF4504149.1"/>
    <property type="molecule type" value="Genomic_DNA"/>
</dbReference>
<organism evidence="2 3">
    <name type="scientific">Ophiocordyceps sinensis</name>
    <dbReference type="NCBI Taxonomy" id="72228"/>
    <lineage>
        <taxon>Eukaryota</taxon>
        <taxon>Fungi</taxon>
        <taxon>Dikarya</taxon>
        <taxon>Ascomycota</taxon>
        <taxon>Pezizomycotina</taxon>
        <taxon>Sordariomycetes</taxon>
        <taxon>Hypocreomycetidae</taxon>
        <taxon>Hypocreales</taxon>
        <taxon>Ophiocordycipitaceae</taxon>
        <taxon>Ophiocordyceps</taxon>
    </lineage>
</organism>
<sequence>MDANVAPNHAGDTMIEAVPEAMLPDSHPGRAGIQGNPTVTLVKDRGRFGPVPGSRLVNNLSWAVGFMELANAGDFAANVWNDVPVPAVAVVFMAVGGTVAAVLSGFAFFDAGLACRNVGFLRRQRRLQTAERARRLLRAGPVLDMDVYMAVTLRELGSEVSARWFMDLLLGCGAVLIAAGTYMAIAGANGGVWLASNILSGYLGNAPVVLYGLVSFAWALYIFCKAQGHVTATRKVLRGSRAAALVKRRSRHVQVFCVINGTATVLGGVGSMMTATMWWGYVVLVPVIASSLFCNVWWRRRVGYTRSAPDDFPPLDPSCLVRDLEFAARAEVTIREHRTSPMRQFVADPSSLPDVLAFLQQHGLLDLYCLKIISTDALCSALGGNQSDEVNLGVDGLLAVPEPLHARLLEAAQECLGEFGLEHFKNRERYTAELLGTYYTIASNVDFYGNMTQEK</sequence>
<accession>A0A8H4LRQ6</accession>
<proteinExistence type="predicted"/>